<dbReference type="Gene3D" id="2.40.50.320">
    <property type="entry name" value="Copper binding periplasmic protein CusF"/>
    <property type="match status" value="1"/>
</dbReference>
<name>A0A923S309_9BURK</name>
<gene>
    <name evidence="2" type="ORF">H8R02_15895</name>
</gene>
<feature type="signal peptide" evidence="1">
    <location>
        <begin position="1"/>
        <end position="24"/>
    </location>
</feature>
<dbReference type="AlphaFoldDB" id="A0A923S309"/>
<dbReference type="Pfam" id="PF11604">
    <property type="entry name" value="CusF_Ec"/>
    <property type="match status" value="1"/>
</dbReference>
<organism evidence="2 3">
    <name type="scientific">Ramlibacter albus</name>
    <dbReference type="NCBI Taxonomy" id="2079448"/>
    <lineage>
        <taxon>Bacteria</taxon>
        <taxon>Pseudomonadati</taxon>
        <taxon>Pseudomonadota</taxon>
        <taxon>Betaproteobacteria</taxon>
        <taxon>Burkholderiales</taxon>
        <taxon>Comamonadaceae</taxon>
        <taxon>Ramlibacter</taxon>
    </lineage>
</organism>
<dbReference type="Proteomes" id="UP000596827">
    <property type="component" value="Unassembled WGS sequence"/>
</dbReference>
<evidence type="ECO:0000256" key="1">
    <source>
        <dbReference type="SAM" id="SignalP"/>
    </source>
</evidence>
<sequence>MARKFLFPAITAVAAAALAFTSFAADLTSGEVRKVDKTNKKITLKHEHIKNLDMPPMTMVFGVKDAKLLDKVKNGDKVRFAAVDEGGGKLVVTAIEAAK</sequence>
<evidence type="ECO:0000313" key="2">
    <source>
        <dbReference type="EMBL" id="MBC5765950.1"/>
    </source>
</evidence>
<keyword evidence="3" id="KW-1185">Reference proteome</keyword>
<dbReference type="InterPro" id="IPR042230">
    <property type="entry name" value="CusF_sf"/>
</dbReference>
<feature type="chain" id="PRO_5037758730" evidence="1">
    <location>
        <begin position="25"/>
        <end position="99"/>
    </location>
</feature>
<evidence type="ECO:0000313" key="3">
    <source>
        <dbReference type="Proteomes" id="UP000596827"/>
    </source>
</evidence>
<dbReference type="InterPro" id="IPR021647">
    <property type="entry name" value="CusF_Ec"/>
</dbReference>
<comment type="caution">
    <text evidence="2">The sequence shown here is derived from an EMBL/GenBank/DDBJ whole genome shotgun (WGS) entry which is preliminary data.</text>
</comment>
<protein>
    <submittedName>
        <fullName evidence="2">Copper-binding protein</fullName>
    </submittedName>
</protein>
<dbReference type="EMBL" id="JACORU010000005">
    <property type="protein sequence ID" value="MBC5765950.1"/>
    <property type="molecule type" value="Genomic_DNA"/>
</dbReference>
<dbReference type="RefSeq" id="WP_187082414.1">
    <property type="nucleotide sequence ID" value="NZ_JACORU010000005.1"/>
</dbReference>
<proteinExistence type="predicted"/>
<accession>A0A923S309</accession>
<keyword evidence="1" id="KW-0732">Signal</keyword>
<reference evidence="2" key="1">
    <citation type="submission" date="2020-08" db="EMBL/GenBank/DDBJ databases">
        <title>Ramlibacter sp. GTP1 16S ribosomal RNA gene genome sequencing and assembly.</title>
        <authorList>
            <person name="Kang M."/>
        </authorList>
    </citation>
    <scope>NUCLEOTIDE SEQUENCE</scope>
    <source>
        <strain evidence="2">GTP1</strain>
    </source>
</reference>